<dbReference type="Pfam" id="PF00474">
    <property type="entry name" value="SSF"/>
    <property type="match status" value="1"/>
</dbReference>
<evidence type="ECO:0000313" key="15">
    <source>
        <dbReference type="EMBL" id="AEE53599.1"/>
    </source>
</evidence>
<organism evidence="15 16">
    <name type="scientific">Haliscomenobacter hydrossis (strain ATCC 27775 / DSM 1100 / LMG 10767 / O)</name>
    <dbReference type="NCBI Taxonomy" id="760192"/>
    <lineage>
        <taxon>Bacteria</taxon>
        <taxon>Pseudomonadati</taxon>
        <taxon>Bacteroidota</taxon>
        <taxon>Saprospiria</taxon>
        <taxon>Saprospirales</taxon>
        <taxon>Haliscomenobacteraceae</taxon>
        <taxon>Haliscomenobacter</taxon>
    </lineage>
</organism>
<evidence type="ECO:0000256" key="2">
    <source>
        <dbReference type="ARBA" id="ARBA00006434"/>
    </source>
</evidence>
<comment type="similarity">
    <text evidence="2 13">Belongs to the sodium:solute symporter (SSF) (TC 2.A.21) family.</text>
</comment>
<dbReference type="InterPro" id="IPR038377">
    <property type="entry name" value="Na/Glc_symporter_sf"/>
</dbReference>
<evidence type="ECO:0000256" key="4">
    <source>
        <dbReference type="ARBA" id="ARBA00022475"/>
    </source>
</evidence>
<evidence type="ECO:0000256" key="6">
    <source>
        <dbReference type="ARBA" id="ARBA00022847"/>
    </source>
</evidence>
<reference evidence="15 16" key="1">
    <citation type="journal article" date="2011" name="Stand. Genomic Sci.">
        <title>Complete genome sequence of Haliscomenobacter hydrossis type strain (O).</title>
        <authorList>
            <consortium name="US DOE Joint Genome Institute (JGI-PGF)"/>
            <person name="Daligault H."/>
            <person name="Lapidus A."/>
            <person name="Zeytun A."/>
            <person name="Nolan M."/>
            <person name="Lucas S."/>
            <person name="Del Rio T.G."/>
            <person name="Tice H."/>
            <person name="Cheng J.F."/>
            <person name="Tapia R."/>
            <person name="Han C."/>
            <person name="Goodwin L."/>
            <person name="Pitluck S."/>
            <person name="Liolios K."/>
            <person name="Pagani I."/>
            <person name="Ivanova N."/>
            <person name="Huntemann M."/>
            <person name="Mavromatis K."/>
            <person name="Mikhailova N."/>
            <person name="Pati A."/>
            <person name="Chen A."/>
            <person name="Palaniappan K."/>
            <person name="Land M."/>
            <person name="Hauser L."/>
            <person name="Brambilla E.M."/>
            <person name="Rohde M."/>
            <person name="Verbarg S."/>
            <person name="Goker M."/>
            <person name="Bristow J."/>
            <person name="Eisen J.A."/>
            <person name="Markowitz V."/>
            <person name="Hugenholtz P."/>
            <person name="Kyrpides N.C."/>
            <person name="Klenk H.P."/>
            <person name="Woyke T."/>
        </authorList>
    </citation>
    <scope>NUCLEOTIDE SEQUENCE [LARGE SCALE GENOMIC DNA]</scope>
    <source>
        <strain evidence="16">ATCC 27775 / DSM 1100 / LMG 10767 / O</strain>
    </source>
</reference>
<dbReference type="PROSITE" id="PS50283">
    <property type="entry name" value="NA_SOLUT_SYMP_3"/>
    <property type="match status" value="1"/>
</dbReference>
<feature type="transmembrane region" description="Helical" evidence="14">
    <location>
        <begin position="172"/>
        <end position="191"/>
    </location>
</feature>
<dbReference type="eggNOG" id="COG0591">
    <property type="taxonomic scope" value="Bacteria"/>
</dbReference>
<keyword evidence="6" id="KW-0769">Symport</keyword>
<keyword evidence="8" id="KW-0915">Sodium</keyword>
<evidence type="ECO:0000256" key="5">
    <source>
        <dbReference type="ARBA" id="ARBA00022692"/>
    </source>
</evidence>
<dbReference type="Proteomes" id="UP000008461">
    <property type="component" value="Chromosome"/>
</dbReference>
<keyword evidence="3" id="KW-0813">Transport</keyword>
<feature type="transmembrane region" description="Helical" evidence="14">
    <location>
        <begin position="306"/>
        <end position="332"/>
    </location>
</feature>
<keyword evidence="10 14" id="KW-0472">Membrane</keyword>
<comment type="subcellular location">
    <subcellularLocation>
        <location evidence="1">Cell membrane</location>
        <topology evidence="1">Multi-pass membrane protein</topology>
    </subcellularLocation>
</comment>
<feature type="transmembrane region" description="Helical" evidence="14">
    <location>
        <begin position="489"/>
        <end position="509"/>
    </location>
</feature>
<evidence type="ECO:0000256" key="9">
    <source>
        <dbReference type="ARBA" id="ARBA00023065"/>
    </source>
</evidence>
<dbReference type="RefSeq" id="WP_013768128.1">
    <property type="nucleotide sequence ID" value="NC_015510.1"/>
</dbReference>
<feature type="transmembrane region" description="Helical" evidence="14">
    <location>
        <begin position="45"/>
        <end position="66"/>
    </location>
</feature>
<keyword evidence="4" id="KW-1003">Cell membrane</keyword>
<dbReference type="HOGENOM" id="CLU_019510_1_0_10"/>
<feature type="transmembrane region" description="Helical" evidence="14">
    <location>
        <begin position="203"/>
        <end position="223"/>
    </location>
</feature>
<keyword evidence="7 14" id="KW-1133">Transmembrane helix</keyword>
<dbReference type="CDD" id="cd11477">
    <property type="entry name" value="SLC5sbd_u1"/>
    <property type="match status" value="1"/>
</dbReference>
<feature type="transmembrane region" description="Helical" evidence="14">
    <location>
        <begin position="365"/>
        <end position="390"/>
    </location>
</feature>
<gene>
    <name evidence="15" type="ordered locus">Halhy_5776</name>
</gene>
<dbReference type="GO" id="GO:0015824">
    <property type="term" value="P:proline transport"/>
    <property type="evidence" value="ECO:0007669"/>
    <property type="project" value="TreeGrafter"/>
</dbReference>
<feature type="transmembrane region" description="Helical" evidence="14">
    <location>
        <begin position="581"/>
        <end position="597"/>
    </location>
</feature>
<evidence type="ECO:0000256" key="8">
    <source>
        <dbReference type="ARBA" id="ARBA00023053"/>
    </source>
</evidence>
<dbReference type="AlphaFoldDB" id="F4KWZ9"/>
<comment type="catalytic activity">
    <reaction evidence="12">
        <text>L-proline(in) + Na(+)(in) = L-proline(out) + Na(+)(out)</text>
        <dbReference type="Rhea" id="RHEA:28967"/>
        <dbReference type="ChEBI" id="CHEBI:29101"/>
        <dbReference type="ChEBI" id="CHEBI:60039"/>
    </reaction>
</comment>
<dbReference type="GO" id="GO:0005298">
    <property type="term" value="F:proline:sodium symporter activity"/>
    <property type="evidence" value="ECO:0007669"/>
    <property type="project" value="TreeGrafter"/>
</dbReference>
<accession>F4KWZ9</accession>
<feature type="transmembrane region" description="Helical" evidence="14">
    <location>
        <begin position="556"/>
        <end position="575"/>
    </location>
</feature>
<keyword evidence="9" id="KW-0406">Ion transport</keyword>
<proteinExistence type="inferred from homology"/>
<evidence type="ECO:0000256" key="13">
    <source>
        <dbReference type="RuleBase" id="RU362091"/>
    </source>
</evidence>
<name>F4KWZ9_HALH1</name>
<evidence type="ECO:0000313" key="16">
    <source>
        <dbReference type="Proteomes" id="UP000008461"/>
    </source>
</evidence>
<dbReference type="KEGG" id="hhy:Halhy_5776"/>
<protein>
    <submittedName>
        <fullName evidence="15">Na+/solute symporter</fullName>
    </submittedName>
</protein>
<feature type="transmembrane region" description="Helical" evidence="14">
    <location>
        <begin position="435"/>
        <end position="453"/>
    </location>
</feature>
<feature type="transmembrane region" description="Helical" evidence="14">
    <location>
        <begin position="78"/>
        <end position="95"/>
    </location>
</feature>
<feature type="transmembrane region" description="Helical" evidence="14">
    <location>
        <begin position="6"/>
        <end position="25"/>
    </location>
</feature>
<evidence type="ECO:0000256" key="1">
    <source>
        <dbReference type="ARBA" id="ARBA00004651"/>
    </source>
</evidence>
<dbReference type="GO" id="GO:0005886">
    <property type="term" value="C:plasma membrane"/>
    <property type="evidence" value="ECO:0007669"/>
    <property type="project" value="UniProtKB-SubCell"/>
</dbReference>
<dbReference type="Gene3D" id="1.20.1730.10">
    <property type="entry name" value="Sodium/glucose cotransporter"/>
    <property type="match status" value="1"/>
</dbReference>
<dbReference type="OrthoDB" id="9761931at2"/>
<dbReference type="EMBL" id="CP002691">
    <property type="protein sequence ID" value="AEE53599.1"/>
    <property type="molecule type" value="Genomic_DNA"/>
</dbReference>
<dbReference type="STRING" id="760192.Halhy_5776"/>
<feature type="transmembrane region" description="Helical" evidence="14">
    <location>
        <begin position="465"/>
        <end position="483"/>
    </location>
</feature>
<dbReference type="GO" id="GO:0015193">
    <property type="term" value="F:L-proline transmembrane transporter activity"/>
    <property type="evidence" value="ECO:0007669"/>
    <property type="project" value="TreeGrafter"/>
</dbReference>
<dbReference type="InterPro" id="IPR001734">
    <property type="entry name" value="Na/solute_symporter"/>
</dbReference>
<evidence type="ECO:0000256" key="10">
    <source>
        <dbReference type="ARBA" id="ARBA00023136"/>
    </source>
</evidence>
<keyword evidence="16" id="KW-1185">Reference proteome</keyword>
<evidence type="ECO:0000256" key="3">
    <source>
        <dbReference type="ARBA" id="ARBA00022448"/>
    </source>
</evidence>
<reference key="2">
    <citation type="submission" date="2011-04" db="EMBL/GenBank/DDBJ databases">
        <title>Complete sequence of chromosome of Haliscomenobacter hydrossis DSM 1100.</title>
        <authorList>
            <consortium name="US DOE Joint Genome Institute (JGI-PGF)"/>
            <person name="Lucas S."/>
            <person name="Han J."/>
            <person name="Lapidus A."/>
            <person name="Bruce D."/>
            <person name="Goodwin L."/>
            <person name="Pitluck S."/>
            <person name="Peters L."/>
            <person name="Kyrpides N."/>
            <person name="Mavromatis K."/>
            <person name="Ivanova N."/>
            <person name="Ovchinnikova G."/>
            <person name="Pagani I."/>
            <person name="Daligault H."/>
            <person name="Detter J.C."/>
            <person name="Han C."/>
            <person name="Land M."/>
            <person name="Hauser L."/>
            <person name="Markowitz V."/>
            <person name="Cheng J.-F."/>
            <person name="Hugenholtz P."/>
            <person name="Woyke T."/>
            <person name="Wu D."/>
            <person name="Verbarg S."/>
            <person name="Frueling A."/>
            <person name="Brambilla E."/>
            <person name="Klenk H.-P."/>
            <person name="Eisen J.A."/>
        </authorList>
    </citation>
    <scope>NUCLEOTIDE SEQUENCE</scope>
    <source>
        <strain>DSM 1100</strain>
    </source>
</reference>
<evidence type="ECO:0000256" key="12">
    <source>
        <dbReference type="ARBA" id="ARBA00033708"/>
    </source>
</evidence>
<keyword evidence="11" id="KW-0739">Sodium transport</keyword>
<dbReference type="InterPro" id="IPR050277">
    <property type="entry name" value="Sodium:Solute_Symporter"/>
</dbReference>
<dbReference type="PANTHER" id="PTHR48086">
    <property type="entry name" value="SODIUM/PROLINE SYMPORTER-RELATED"/>
    <property type="match status" value="1"/>
</dbReference>
<evidence type="ECO:0000256" key="7">
    <source>
        <dbReference type="ARBA" id="ARBA00022989"/>
    </source>
</evidence>
<sequence length="624" mass="69873">MKLHNLDLLVIALYLGITVLIGLLMRHKARMSHQDYMMGGKKLPWYLLGLSNASDMFDISGTMWMVALCFVYGLKSIWIVWLWPVFNQVFLMMYLSRWLRRSNASTGAEWLKTRFGEGRGSQFSHLITVIFALLGCLGFLAYGFVGLGKFIELFIPWNVLAPYLPFALAPQYVPHFYGLLFTVFVVFYTILGGMNSVVWSDLVMYGILGIASVCVAVIAAVHLHGQALPVPAGWYSPFFGWDLGLNWYELNPEVQHKIIDDGFSPWGAFFMMMVFKGIFASLAGPTPNYDLQKIFSSRSPEEAAKMSGFASLVLLPVRYAMVIGFTVLALLYTDQLNLASAQGIDFERILPAAIVSFTPPIVRGLVVAGLVAAFMGTFAGTLNAAQSYFVNDIYLKYLNPRASLRSILNTNYLVGILVVTISMVLGIFSSSVDAILQWLASALYGGYIAANVLKWHWWRFNASGFAWGMTIGVISALLIPVLAPDVLPLWLFPLMFMASLSASIIASLATPATDEATLVQFYKTVRPWGFWQPIHHKVLEQDPHFVSDARPYRDGFNVLIGIVAQCCLTLLPMFLVLWMKLPLLVVVLILGACAYVLKRSWWNHLQEAEEEGKREKSWKTIFEN</sequence>
<feature type="transmembrane region" description="Helical" evidence="14">
    <location>
        <begin position="123"/>
        <end position="145"/>
    </location>
</feature>
<evidence type="ECO:0000256" key="14">
    <source>
        <dbReference type="SAM" id="Phobius"/>
    </source>
</evidence>
<feature type="transmembrane region" description="Helical" evidence="14">
    <location>
        <begin position="266"/>
        <end position="285"/>
    </location>
</feature>
<feature type="transmembrane region" description="Helical" evidence="14">
    <location>
        <begin position="411"/>
        <end position="429"/>
    </location>
</feature>
<keyword evidence="5 14" id="KW-0812">Transmembrane</keyword>
<dbReference type="PANTHER" id="PTHR48086:SF3">
    <property type="entry name" value="SODIUM_PROLINE SYMPORTER"/>
    <property type="match status" value="1"/>
</dbReference>
<evidence type="ECO:0000256" key="11">
    <source>
        <dbReference type="ARBA" id="ARBA00023201"/>
    </source>
</evidence>